<dbReference type="EMBL" id="JAUJRV010000004">
    <property type="protein sequence ID" value="MDN7795039.1"/>
    <property type="molecule type" value="Genomic_DNA"/>
</dbReference>
<protein>
    <submittedName>
        <fullName evidence="2">Uncharacterized protein</fullName>
    </submittedName>
</protein>
<organism evidence="2 4">
    <name type="scientific">Burkholderia vietnamiensis</name>
    <dbReference type="NCBI Taxonomy" id="60552"/>
    <lineage>
        <taxon>Bacteria</taxon>
        <taxon>Pseudomonadati</taxon>
        <taxon>Pseudomonadota</taxon>
        <taxon>Betaproteobacteria</taxon>
        <taxon>Burkholderiales</taxon>
        <taxon>Burkholderiaceae</taxon>
        <taxon>Burkholderia</taxon>
        <taxon>Burkholderia cepacia complex</taxon>
    </lineage>
</organism>
<dbReference type="AlphaFoldDB" id="A0AAW7T0H1"/>
<name>A0AAW7T0H1_BURVI</name>
<accession>A0AAW7T0H1</accession>
<dbReference type="GeneID" id="45684350"/>
<sequence length="82" mass="8674">MLPATISVAGTTPIFGASDAADAAVEREEDELASDMRGSLNGRDAVEVARPAPVDDSEMDRRFINVAMLSLWPVLVMVNAGI</sequence>
<dbReference type="RefSeq" id="WP_162471376.1">
    <property type="nucleotide sequence ID" value="NZ_BGKC01000040.1"/>
</dbReference>
<evidence type="ECO:0000313" key="1">
    <source>
        <dbReference type="EMBL" id="MBJ9689528.1"/>
    </source>
</evidence>
<evidence type="ECO:0000313" key="3">
    <source>
        <dbReference type="Proteomes" id="UP000808215"/>
    </source>
</evidence>
<reference evidence="2" key="2">
    <citation type="submission" date="2023-07" db="EMBL/GenBank/DDBJ databases">
        <title>A collection of bacterial strains from the Burkholderia cepacia Research Laboratory and Repository.</title>
        <authorList>
            <person name="Lipuma J."/>
            <person name="Spilker T."/>
            <person name="Caverly L."/>
        </authorList>
    </citation>
    <scope>NUCLEOTIDE SEQUENCE</scope>
    <source>
        <strain evidence="2">AU44268</strain>
    </source>
</reference>
<dbReference type="EMBL" id="JADVKH010000052">
    <property type="protein sequence ID" value="MBJ9689528.1"/>
    <property type="molecule type" value="Genomic_DNA"/>
</dbReference>
<comment type="caution">
    <text evidence="2">The sequence shown here is derived from an EMBL/GenBank/DDBJ whole genome shotgun (WGS) entry which is preliminary data.</text>
</comment>
<keyword evidence="3" id="KW-1185">Reference proteome</keyword>
<dbReference type="Proteomes" id="UP000808215">
    <property type="component" value="Unassembled WGS sequence"/>
</dbReference>
<proteinExistence type="predicted"/>
<gene>
    <name evidence="1" type="ORF">I5589_20860</name>
    <name evidence="2" type="ORF">QZM33_08670</name>
</gene>
<dbReference type="Proteomes" id="UP001171620">
    <property type="component" value="Unassembled WGS sequence"/>
</dbReference>
<reference evidence="1 3" key="1">
    <citation type="submission" date="2020-11" db="EMBL/GenBank/DDBJ databases">
        <title>Enhanced detection system for hospital associated transmission using whole genome sequencing surveillance.</title>
        <authorList>
            <person name="Harrison L.H."/>
            <person name="Van Tyne D."/>
            <person name="Marsh J.W."/>
            <person name="Griffith M.P."/>
            <person name="Snyder D.J."/>
            <person name="Cooper V.S."/>
            <person name="Mustapha M."/>
        </authorList>
    </citation>
    <scope>NUCLEOTIDE SEQUENCE [LARGE SCALE GENOMIC DNA]</scope>
    <source>
        <strain evidence="1 3">BC00020</strain>
    </source>
</reference>
<evidence type="ECO:0000313" key="4">
    <source>
        <dbReference type="Proteomes" id="UP001171620"/>
    </source>
</evidence>
<evidence type="ECO:0000313" key="2">
    <source>
        <dbReference type="EMBL" id="MDN7795039.1"/>
    </source>
</evidence>